<dbReference type="Proteomes" id="UP001589833">
    <property type="component" value="Unassembled WGS sequence"/>
</dbReference>
<dbReference type="InterPro" id="IPR047135">
    <property type="entry name" value="YsiQ"/>
</dbReference>
<comment type="caution">
    <text evidence="9">The sequence shown here is derived from an EMBL/GenBank/DDBJ whole genome shotgun (WGS) entry which is preliminary data.</text>
</comment>
<evidence type="ECO:0000313" key="9">
    <source>
        <dbReference type="EMBL" id="MFC0558849.1"/>
    </source>
</evidence>
<feature type="transmembrane region" description="Helical" evidence="8">
    <location>
        <begin position="135"/>
        <end position="157"/>
    </location>
</feature>
<evidence type="ECO:0000256" key="5">
    <source>
        <dbReference type="ARBA" id="ARBA00022692"/>
    </source>
</evidence>
<feature type="transmembrane region" description="Helical" evidence="8">
    <location>
        <begin position="325"/>
        <end position="348"/>
    </location>
</feature>
<keyword evidence="3" id="KW-0813">Transport</keyword>
<feature type="transmembrane region" description="Helical" evidence="8">
    <location>
        <begin position="91"/>
        <end position="115"/>
    </location>
</feature>
<feature type="transmembrane region" description="Helical" evidence="8">
    <location>
        <begin position="59"/>
        <end position="79"/>
    </location>
</feature>
<dbReference type="InterPro" id="IPR048279">
    <property type="entry name" value="MdtK-like"/>
</dbReference>
<feature type="transmembrane region" description="Helical" evidence="8">
    <location>
        <begin position="354"/>
        <end position="378"/>
    </location>
</feature>
<dbReference type="PANTHER" id="PTHR42925">
    <property type="entry name" value="MULTIDRUG AND TOXIN EFFLUX PROTEIN MATE FAMILY"/>
    <property type="match status" value="1"/>
</dbReference>
<keyword evidence="7 8" id="KW-0472">Membrane</keyword>
<reference evidence="9 10" key="1">
    <citation type="submission" date="2024-09" db="EMBL/GenBank/DDBJ databases">
        <authorList>
            <person name="Sun Q."/>
            <person name="Mori K."/>
        </authorList>
    </citation>
    <scope>NUCLEOTIDE SEQUENCE [LARGE SCALE GENOMIC DNA]</scope>
    <source>
        <strain evidence="9 10">NCAIM B.02301</strain>
    </source>
</reference>
<dbReference type="Pfam" id="PF01554">
    <property type="entry name" value="MatE"/>
    <property type="match status" value="2"/>
</dbReference>
<dbReference type="NCBIfam" id="TIGR00797">
    <property type="entry name" value="matE"/>
    <property type="match status" value="1"/>
</dbReference>
<dbReference type="RefSeq" id="WP_273839526.1">
    <property type="nucleotide sequence ID" value="NZ_JAQQWT010000001.1"/>
</dbReference>
<evidence type="ECO:0000256" key="2">
    <source>
        <dbReference type="ARBA" id="ARBA00010199"/>
    </source>
</evidence>
<feature type="transmembrane region" description="Helical" evidence="8">
    <location>
        <begin position="419"/>
        <end position="438"/>
    </location>
</feature>
<evidence type="ECO:0000256" key="1">
    <source>
        <dbReference type="ARBA" id="ARBA00004651"/>
    </source>
</evidence>
<feature type="transmembrane region" description="Helical" evidence="8">
    <location>
        <begin position="197"/>
        <end position="219"/>
    </location>
</feature>
<comment type="subcellular location">
    <subcellularLocation>
        <location evidence="1">Cell membrane</location>
        <topology evidence="1">Multi-pass membrane protein</topology>
    </subcellularLocation>
</comment>
<accession>A0ABV6NDX5</accession>
<evidence type="ECO:0000256" key="7">
    <source>
        <dbReference type="ARBA" id="ARBA00023136"/>
    </source>
</evidence>
<keyword evidence="6 8" id="KW-1133">Transmembrane helix</keyword>
<evidence type="ECO:0000313" key="10">
    <source>
        <dbReference type="Proteomes" id="UP001589833"/>
    </source>
</evidence>
<dbReference type="PIRSF" id="PIRSF006603">
    <property type="entry name" value="DinF"/>
    <property type="match status" value="1"/>
</dbReference>
<evidence type="ECO:0000256" key="8">
    <source>
        <dbReference type="SAM" id="Phobius"/>
    </source>
</evidence>
<proteinExistence type="inferred from homology"/>
<gene>
    <name evidence="9" type="ORF">ACFFH4_07265</name>
</gene>
<evidence type="ECO:0000256" key="6">
    <source>
        <dbReference type="ARBA" id="ARBA00022989"/>
    </source>
</evidence>
<feature type="transmembrane region" description="Helical" evidence="8">
    <location>
        <begin position="15"/>
        <end position="34"/>
    </location>
</feature>
<feature type="transmembrane region" description="Helical" evidence="8">
    <location>
        <begin position="390"/>
        <end position="413"/>
    </location>
</feature>
<dbReference type="EMBL" id="JBHLTR010000006">
    <property type="protein sequence ID" value="MFC0558849.1"/>
    <property type="molecule type" value="Genomic_DNA"/>
</dbReference>
<dbReference type="CDD" id="cd13134">
    <property type="entry name" value="MATE_like_8"/>
    <property type="match status" value="1"/>
</dbReference>
<name>A0ABV6NDX5_9BACI</name>
<keyword evidence="10" id="KW-1185">Reference proteome</keyword>
<protein>
    <submittedName>
        <fullName evidence="9">MATE family efflux transporter</fullName>
    </submittedName>
</protein>
<evidence type="ECO:0000256" key="3">
    <source>
        <dbReference type="ARBA" id="ARBA00022448"/>
    </source>
</evidence>
<comment type="similarity">
    <text evidence="2">Belongs to the multi antimicrobial extrusion (MATE) (TC 2.A.66.1) family.</text>
</comment>
<organism evidence="9 10">
    <name type="scientific">Halalkalibacter alkalisediminis</name>
    <dbReference type="NCBI Taxonomy" id="935616"/>
    <lineage>
        <taxon>Bacteria</taxon>
        <taxon>Bacillati</taxon>
        <taxon>Bacillota</taxon>
        <taxon>Bacilli</taxon>
        <taxon>Bacillales</taxon>
        <taxon>Bacillaceae</taxon>
        <taxon>Halalkalibacter</taxon>
    </lineage>
</organism>
<feature type="transmembrane region" description="Helical" evidence="8">
    <location>
        <begin position="169"/>
        <end position="191"/>
    </location>
</feature>
<keyword evidence="5 8" id="KW-0812">Transmembrane</keyword>
<evidence type="ECO:0000256" key="4">
    <source>
        <dbReference type="ARBA" id="ARBA00022475"/>
    </source>
</evidence>
<dbReference type="PANTHER" id="PTHR42925:SF1">
    <property type="entry name" value="VIRULENCE FACTOR MVIN"/>
    <property type="match status" value="1"/>
</dbReference>
<sequence length="460" mass="51002">MSVIHNTEKQSKQKLTLFAITWPIFIEIMLHMIMGNADTLMLSQYSDDAVAAVGVSNQLLMVIIVMFGFIATGTSILVAQYLGAEDEEKAIRFAIVSIFANIAIGLLLSIILLIFSEPLLRMMNLPPELMADAVIYLQVVGGFSFIQALIMTIGAVIRSHGFTKDAMYVTIGMNIFNIVGNYLFIFGAFGFPTLGVTGVAIATIISRSIGVIVLLYLLYKRLDGNLHFSFLRTFPKYEVKSLLKIGIPTAGEHLSYTTSQLVMTYFIASIGTEALTTKVYAQNIMMLVLLFSVAIGQGTQILVGHQVGAKKLEEAYSRCIRSLKIAITVSLAMGIIFYLFSNLLFSIFTSNQEIIATGSLLLLLTIVLEPGRAFNLVVINCLRAAGDVRFPVYLGILSMWGVAVTVSYTLGIYFGLGLVGIWIAFILDEWLRGLIMLWRWRSRKWQSMSFVKEKEKKQHA</sequence>
<dbReference type="InterPro" id="IPR002528">
    <property type="entry name" value="MATE_fam"/>
</dbReference>
<keyword evidence="4" id="KW-1003">Cell membrane</keyword>